<feature type="transmembrane region" description="Helical" evidence="1">
    <location>
        <begin position="158"/>
        <end position="179"/>
    </location>
</feature>
<keyword evidence="1" id="KW-0472">Membrane</keyword>
<accession>A0A7S1ZTZ5</accession>
<dbReference type="PANTHER" id="PTHR33802">
    <property type="entry name" value="SI:CH211-161H7.5-RELATED"/>
    <property type="match status" value="1"/>
</dbReference>
<protein>
    <submittedName>
        <fullName evidence="2">Uncharacterized protein</fullName>
    </submittedName>
</protein>
<dbReference type="PANTHER" id="PTHR33802:SF2">
    <property type="entry name" value="EF-HAND DOMAIN-CONTAINING PROTEIN"/>
    <property type="match status" value="1"/>
</dbReference>
<proteinExistence type="predicted"/>
<keyword evidence="1" id="KW-0812">Transmembrane</keyword>
<feature type="transmembrane region" description="Helical" evidence="1">
    <location>
        <begin position="249"/>
        <end position="270"/>
    </location>
</feature>
<feature type="transmembrane region" description="Helical" evidence="1">
    <location>
        <begin position="185"/>
        <end position="207"/>
    </location>
</feature>
<feature type="transmembrane region" description="Helical" evidence="1">
    <location>
        <begin position="15"/>
        <end position="37"/>
    </location>
</feature>
<feature type="transmembrane region" description="Helical" evidence="1">
    <location>
        <begin position="118"/>
        <end position="137"/>
    </location>
</feature>
<sequence>MTNGSADESAGGLNFYNYLNVVAYVANLFFVNIIMLFDKVDLKSNADVSAKYQTIVTPVGWAFSIWGIIFAAQALFTVVQLLPTFRSLPQVQQGVKYWYALVSAFQIVWTFVFACEMIWISCVVMVFILSSLCALLQSQSRAASDNTRKEFWLLRFPFQIHAGWIIAATVVNINLVLVASDVSPVIQAMVAALSLVAILCIALSALVFPTSTNVVIPVTLAWGAGGIWAELNAPKQSILDKFSNHTINVFKIGAACICLILLFAVLIKVISDWREKRHEIGRENEEGVHLAADLEDAYT</sequence>
<feature type="transmembrane region" description="Helical" evidence="1">
    <location>
        <begin position="61"/>
        <end position="82"/>
    </location>
</feature>
<evidence type="ECO:0000256" key="1">
    <source>
        <dbReference type="SAM" id="Phobius"/>
    </source>
</evidence>
<evidence type="ECO:0000313" key="2">
    <source>
        <dbReference type="EMBL" id="CAD9348972.1"/>
    </source>
</evidence>
<name>A0A7S1ZTZ5_TRICV</name>
<dbReference type="EMBL" id="HBGO01025736">
    <property type="protein sequence ID" value="CAD9348972.1"/>
    <property type="molecule type" value="Transcribed_RNA"/>
</dbReference>
<organism evidence="2">
    <name type="scientific">Trieres chinensis</name>
    <name type="common">Marine centric diatom</name>
    <name type="synonym">Odontella sinensis</name>
    <dbReference type="NCBI Taxonomy" id="1514140"/>
    <lineage>
        <taxon>Eukaryota</taxon>
        <taxon>Sar</taxon>
        <taxon>Stramenopiles</taxon>
        <taxon>Ochrophyta</taxon>
        <taxon>Bacillariophyta</taxon>
        <taxon>Mediophyceae</taxon>
        <taxon>Biddulphiophycidae</taxon>
        <taxon>Eupodiscales</taxon>
        <taxon>Parodontellaceae</taxon>
        <taxon>Trieres</taxon>
    </lineage>
</organism>
<feature type="transmembrane region" description="Helical" evidence="1">
    <location>
        <begin position="214"/>
        <end position="229"/>
    </location>
</feature>
<reference evidence="2" key="1">
    <citation type="submission" date="2021-01" db="EMBL/GenBank/DDBJ databases">
        <authorList>
            <person name="Corre E."/>
            <person name="Pelletier E."/>
            <person name="Niang G."/>
            <person name="Scheremetjew M."/>
            <person name="Finn R."/>
            <person name="Kale V."/>
            <person name="Holt S."/>
            <person name="Cochrane G."/>
            <person name="Meng A."/>
            <person name="Brown T."/>
            <person name="Cohen L."/>
        </authorList>
    </citation>
    <scope>NUCLEOTIDE SEQUENCE</scope>
    <source>
        <strain evidence="2">Grunow 1884</strain>
    </source>
</reference>
<keyword evidence="1" id="KW-1133">Transmembrane helix</keyword>
<gene>
    <name evidence="2" type="ORF">OSIN01602_LOCUS14775</name>
</gene>
<dbReference type="AlphaFoldDB" id="A0A7S1ZTZ5"/>